<gene>
    <name evidence="1" type="ORF">CPT_Muldoon_119</name>
</gene>
<sequence length="76" mass="8922">MIFTDMYEGPLEGRKLCKGCKQQKPFDMYDESVNSDDGYHPICKRCKRKFVHAHMIKYLHLIAPYGSRMATTYTVK</sequence>
<evidence type="ECO:0000313" key="1">
    <source>
        <dbReference type="EMBL" id="QFR56074.1"/>
    </source>
</evidence>
<reference evidence="2" key="1">
    <citation type="submission" date="2019-06" db="EMBL/GenBank/DDBJ databases">
        <title>Complete genome sequence of Serratia marcescens phage Muldoon.</title>
        <authorList>
            <person name="Campbell S."/>
            <person name="Atkinson C."/>
            <person name="Moreland R."/>
            <person name="Liu M."/>
            <person name="Ramsey J."/>
            <person name="Leavitt J."/>
        </authorList>
    </citation>
    <scope>NUCLEOTIDE SEQUENCE [LARGE SCALE GENOMIC DNA]</scope>
</reference>
<dbReference type="EMBL" id="MN095771">
    <property type="protein sequence ID" value="QFR56074.1"/>
    <property type="molecule type" value="Genomic_DNA"/>
</dbReference>
<name>A0A5P8PHE0_9CAUD</name>
<proteinExistence type="predicted"/>
<keyword evidence="2" id="KW-1185">Reference proteome</keyword>
<organism evidence="1 2">
    <name type="scientific">Serratia phage Muldoon</name>
    <dbReference type="NCBI Taxonomy" id="2601678"/>
    <lineage>
        <taxon>Viruses</taxon>
        <taxon>Duplodnaviria</taxon>
        <taxon>Heunggongvirae</taxon>
        <taxon>Uroviricota</taxon>
        <taxon>Caudoviricetes</taxon>
        <taxon>Muldoonvirus</taxon>
        <taxon>Muldoonvirus muldoon</taxon>
    </lineage>
</organism>
<evidence type="ECO:0000313" key="2">
    <source>
        <dbReference type="Proteomes" id="UP000326777"/>
    </source>
</evidence>
<accession>A0A5P8PHE0</accession>
<dbReference type="Proteomes" id="UP000326777">
    <property type="component" value="Genome"/>
</dbReference>
<protein>
    <submittedName>
        <fullName evidence="1">Uncharacterized protein</fullName>
    </submittedName>
</protein>